<dbReference type="Proteomes" id="UP001651880">
    <property type="component" value="Unassembled WGS sequence"/>
</dbReference>
<organism evidence="3 4">
    <name type="scientific">Lutispora saccharofermentans</name>
    <dbReference type="NCBI Taxonomy" id="3024236"/>
    <lineage>
        <taxon>Bacteria</taxon>
        <taxon>Bacillati</taxon>
        <taxon>Bacillota</taxon>
        <taxon>Clostridia</taxon>
        <taxon>Lutisporales</taxon>
        <taxon>Lutisporaceae</taxon>
        <taxon>Lutispora</taxon>
    </lineage>
</organism>
<keyword evidence="1" id="KW-0472">Membrane</keyword>
<proteinExistence type="predicted"/>
<evidence type="ECO:0000259" key="2">
    <source>
        <dbReference type="Pfam" id="PF14285"/>
    </source>
</evidence>
<dbReference type="EMBL" id="JAJEKE010000025">
    <property type="protein sequence ID" value="MCQ1531585.1"/>
    <property type="molecule type" value="Genomic_DNA"/>
</dbReference>
<dbReference type="RefSeq" id="WP_255229139.1">
    <property type="nucleotide sequence ID" value="NZ_JAJEKE010000025.1"/>
</dbReference>
<comment type="caution">
    <text evidence="3">The sequence shown here is derived from an EMBL/GenBank/DDBJ whole genome shotgun (WGS) entry which is preliminary data.</text>
</comment>
<keyword evidence="1" id="KW-0812">Transmembrane</keyword>
<evidence type="ECO:0000313" key="3">
    <source>
        <dbReference type="EMBL" id="MCQ1531585.1"/>
    </source>
</evidence>
<keyword evidence="1" id="KW-1133">Transmembrane helix</keyword>
<reference evidence="3 4" key="1">
    <citation type="submission" date="2021-10" db="EMBL/GenBank/DDBJ databases">
        <title>Lutispora strain m25 sp. nov., a thermophilic, non-spore-forming bacterium isolated from a lab-scale methanogenic bioreactor digesting anaerobic sludge.</title>
        <authorList>
            <person name="El Houari A."/>
            <person name="Mcdonald J."/>
        </authorList>
    </citation>
    <scope>NUCLEOTIDE SEQUENCE [LARGE SCALE GENOMIC DNA]</scope>
    <source>
        <strain evidence="4">m25</strain>
    </source>
</reference>
<dbReference type="Pfam" id="PF14285">
    <property type="entry name" value="DUF4367"/>
    <property type="match status" value="1"/>
</dbReference>
<feature type="domain" description="DUF4367" evidence="2">
    <location>
        <begin position="135"/>
        <end position="237"/>
    </location>
</feature>
<name>A0ABT1NJX7_9FIRM</name>
<dbReference type="InterPro" id="IPR025377">
    <property type="entry name" value="DUF4367"/>
</dbReference>
<keyword evidence="4" id="KW-1185">Reference proteome</keyword>
<protein>
    <submittedName>
        <fullName evidence="3">DUF4367 domain-containing protein</fullName>
    </submittedName>
</protein>
<evidence type="ECO:0000256" key="1">
    <source>
        <dbReference type="SAM" id="Phobius"/>
    </source>
</evidence>
<accession>A0ABT1NJX7</accession>
<gene>
    <name evidence="3" type="ORF">LJD61_18890</name>
</gene>
<evidence type="ECO:0000313" key="4">
    <source>
        <dbReference type="Proteomes" id="UP001651880"/>
    </source>
</evidence>
<feature type="transmembrane region" description="Helical" evidence="1">
    <location>
        <begin position="77"/>
        <end position="99"/>
    </location>
</feature>
<sequence length="241" mass="27364">MSDFLEQKAKAKARMLEAILGYAGACHVGNIAEEIQQDKAEEEPAFSSELDEKIKSIINQYNRKESLKKFRGISAKLLKSAAVVFFILFIGSSILLFSVEAFRVKAINFIMEIKKEYTEIRTKSPGEDAALKEIYLPDYIPEGFEISKTEVFSASKIIHYSNDKGQVIAFAQYNNENASLRIDTEEAKVEKIVINGSEGLLVEKEQLITILWHNDNFSFYLKSKTDKDLLIKIAESINYKK</sequence>